<reference evidence="2" key="1">
    <citation type="submission" date="2019-08" db="EMBL/GenBank/DDBJ databases">
        <authorList>
            <person name="Kucharzyk K."/>
            <person name="Murdoch R.W."/>
            <person name="Higgins S."/>
            <person name="Loffler F."/>
        </authorList>
    </citation>
    <scope>NUCLEOTIDE SEQUENCE</scope>
</reference>
<organism evidence="2">
    <name type="scientific">bioreactor metagenome</name>
    <dbReference type="NCBI Taxonomy" id="1076179"/>
    <lineage>
        <taxon>unclassified sequences</taxon>
        <taxon>metagenomes</taxon>
        <taxon>ecological metagenomes</taxon>
    </lineage>
</organism>
<feature type="region of interest" description="Disordered" evidence="1">
    <location>
        <begin position="92"/>
        <end position="111"/>
    </location>
</feature>
<name>A0A645BYI3_9ZZZZ</name>
<evidence type="ECO:0000313" key="2">
    <source>
        <dbReference type="EMBL" id="MPM70178.1"/>
    </source>
</evidence>
<feature type="region of interest" description="Disordered" evidence="1">
    <location>
        <begin position="54"/>
        <end position="80"/>
    </location>
</feature>
<comment type="caution">
    <text evidence="2">The sequence shown here is derived from an EMBL/GenBank/DDBJ whole genome shotgun (WGS) entry which is preliminary data.</text>
</comment>
<feature type="compositionally biased region" description="Basic and acidic residues" evidence="1">
    <location>
        <begin position="94"/>
        <end position="111"/>
    </location>
</feature>
<dbReference type="EMBL" id="VSSQ01023324">
    <property type="protein sequence ID" value="MPM70178.1"/>
    <property type="molecule type" value="Genomic_DNA"/>
</dbReference>
<feature type="compositionally biased region" description="Basic and acidic residues" evidence="1">
    <location>
        <begin position="8"/>
        <end position="27"/>
    </location>
</feature>
<protein>
    <submittedName>
        <fullName evidence="2">Uncharacterized protein</fullName>
    </submittedName>
</protein>
<evidence type="ECO:0000256" key="1">
    <source>
        <dbReference type="SAM" id="MobiDB-lite"/>
    </source>
</evidence>
<feature type="region of interest" description="Disordered" evidence="1">
    <location>
        <begin position="1"/>
        <end position="33"/>
    </location>
</feature>
<sequence>MGIKRAPYRVDRPSVRFSGKKRDREGAWHQADAGDGEVAIHRRRFWREDLDQEFSSHRRRAREEDGAAGENTPHKGRGTAYDAPAYRAAYEGQAWHDEGRHDGLQAGDDRRRQRSLFMGRAEGAAEPFDAYRLPLQI</sequence>
<accession>A0A645BYI3</accession>
<gene>
    <name evidence="2" type="ORF">SDC9_117131</name>
</gene>
<dbReference type="AlphaFoldDB" id="A0A645BYI3"/>
<proteinExistence type="predicted"/>